<dbReference type="GO" id="GO:0080120">
    <property type="term" value="P:CAAX-box protein maturation"/>
    <property type="evidence" value="ECO:0007669"/>
    <property type="project" value="UniProtKB-ARBA"/>
</dbReference>
<keyword evidence="1" id="KW-0472">Membrane</keyword>
<feature type="transmembrane region" description="Helical" evidence="1">
    <location>
        <begin position="128"/>
        <end position="148"/>
    </location>
</feature>
<feature type="transmembrane region" description="Helical" evidence="1">
    <location>
        <begin position="191"/>
        <end position="212"/>
    </location>
</feature>
<protein>
    <recommendedName>
        <fullName evidence="2">CAAX prenyl protease 2/Lysostaphin resistance protein A-like domain-containing protein</fullName>
    </recommendedName>
</protein>
<feature type="transmembrane region" description="Helical" evidence="1">
    <location>
        <begin position="219"/>
        <end position="236"/>
    </location>
</feature>
<feature type="transmembrane region" description="Helical" evidence="1">
    <location>
        <begin position="256"/>
        <end position="273"/>
    </location>
</feature>
<gene>
    <name evidence="3" type="ORF">BEH_06830</name>
</gene>
<keyword evidence="4" id="KW-1185">Reference proteome</keyword>
<feature type="transmembrane region" description="Helical" evidence="1">
    <location>
        <begin position="20"/>
        <end position="46"/>
    </location>
</feature>
<organism evidence="3 4">
    <name type="scientific">Priestia filamentosa</name>
    <dbReference type="NCBI Taxonomy" id="1402861"/>
    <lineage>
        <taxon>Bacteria</taxon>
        <taxon>Bacillati</taxon>
        <taxon>Bacillota</taxon>
        <taxon>Bacilli</taxon>
        <taxon>Bacillales</taxon>
        <taxon>Bacillaceae</taxon>
        <taxon>Priestia</taxon>
    </lineage>
</organism>
<dbReference type="Pfam" id="PF02517">
    <property type="entry name" value="Rce1-like"/>
    <property type="match status" value="1"/>
</dbReference>
<keyword evidence="1" id="KW-0812">Transmembrane</keyword>
<dbReference type="AlphaFoldDB" id="A0A0H4L2P1"/>
<evidence type="ECO:0000313" key="3">
    <source>
        <dbReference type="EMBL" id="AKO94998.2"/>
    </source>
</evidence>
<feature type="domain" description="CAAX prenyl protease 2/Lysostaphin resistance protein A-like" evidence="2">
    <location>
        <begin position="134"/>
        <end position="230"/>
    </location>
</feature>
<dbReference type="GO" id="GO:0004175">
    <property type="term" value="F:endopeptidase activity"/>
    <property type="evidence" value="ECO:0007669"/>
    <property type="project" value="UniProtKB-ARBA"/>
</dbReference>
<dbReference type="KEGG" id="beo:BEH_06830"/>
<dbReference type="OrthoDB" id="2806188at2"/>
<evidence type="ECO:0000259" key="2">
    <source>
        <dbReference type="Pfam" id="PF02517"/>
    </source>
</evidence>
<feature type="transmembrane region" description="Helical" evidence="1">
    <location>
        <begin position="93"/>
        <end position="116"/>
    </location>
</feature>
<dbReference type="InterPro" id="IPR003675">
    <property type="entry name" value="Rce1/LyrA-like_dom"/>
</dbReference>
<proteinExistence type="predicted"/>
<dbReference type="RefSeq" id="WP_048896725.1">
    <property type="nucleotide sequence ID" value="NZ_CP011974.1"/>
</dbReference>
<feature type="transmembrane region" description="Helical" evidence="1">
    <location>
        <begin position="160"/>
        <end position="185"/>
    </location>
</feature>
<dbReference type="EMBL" id="CP011974">
    <property type="protein sequence ID" value="AKO94998.2"/>
    <property type="molecule type" value="Genomic_DNA"/>
</dbReference>
<sequence length="284" mass="33139">MLLPSFIYNVKGKNDHKHYIYSFFIILFSYVIAGTFLYTVVTSFILSPSSAVSFGLSHLFNICWIAGLWISVEKIHKRPFLTLITNERTFCWPFFYKSFFTVFFLLFLSQLINFSLFPHFYILQHIEWTRFLFFALLSISLVPLQVLSEELFFRGFLLQWWGKVCFSPLWVAICSGLFFGSLHFMNPEMNVSFFLVGFQYVFVGFILSYITVKANRSELAIGAHTANNLFIALFLGDAHSVHGLLPSLFVVEDENAFWSLCLTIFVFLSFYLFSSRYFNRKRAA</sequence>
<evidence type="ECO:0000313" key="4">
    <source>
        <dbReference type="Proteomes" id="UP000036202"/>
    </source>
</evidence>
<name>A0A0H4L2P1_9BACI</name>
<accession>A0A0H4L2P1</accession>
<reference evidence="3 4" key="1">
    <citation type="journal article" date="2015" name="PLoS ONE">
        <title>Genome Sequence of Bacillus endophyticus and Analysis of Its Companion Mechanism in the Ketogulonigenium vulgare-Bacillus Strain Consortium.</title>
        <authorList>
            <person name="Jia N."/>
            <person name="Du J."/>
            <person name="Ding M.Z."/>
            <person name="Gao F."/>
            <person name="Yuan Y.J."/>
        </authorList>
    </citation>
    <scope>NUCLEOTIDE SEQUENCE [LARGE SCALE GENOMIC DNA]</scope>
    <source>
        <strain evidence="3 4">Hbe603</strain>
    </source>
</reference>
<keyword evidence="1" id="KW-1133">Transmembrane helix</keyword>
<dbReference type="PATRIC" id="fig|135735.6.peg.1372"/>
<evidence type="ECO:0000256" key="1">
    <source>
        <dbReference type="SAM" id="Phobius"/>
    </source>
</evidence>
<reference evidence="4" key="2">
    <citation type="submission" date="2015-06" db="EMBL/GenBank/DDBJ databases">
        <title>Genome Sequence of Bacillus endophyticus and Analysis of its Companion Mechanism in the Ketogulonigenium vulgare-Bacillus strain Consortium.</title>
        <authorList>
            <person name="Jia N."/>
            <person name="Du J."/>
            <person name="Ding M.-Z."/>
            <person name="Gao F."/>
            <person name="Yuan Y.-J."/>
        </authorList>
    </citation>
    <scope>NUCLEOTIDE SEQUENCE [LARGE SCALE GENOMIC DNA]</scope>
    <source>
        <strain evidence="4">Hbe603</strain>
    </source>
</reference>
<dbReference type="Proteomes" id="UP000036202">
    <property type="component" value="Chromosome"/>
</dbReference>
<feature type="transmembrane region" description="Helical" evidence="1">
    <location>
        <begin position="52"/>
        <end position="72"/>
    </location>
</feature>